<dbReference type="PROSITE" id="PS50005">
    <property type="entry name" value="TPR"/>
    <property type="match status" value="2"/>
</dbReference>
<dbReference type="SMART" id="SM00028">
    <property type="entry name" value="TPR"/>
    <property type="match status" value="3"/>
</dbReference>
<gene>
    <name evidence="5" type="ORF">SAMN02745671_00694</name>
</gene>
<dbReference type="InterPro" id="IPR011990">
    <property type="entry name" value="TPR-like_helical_dom_sf"/>
</dbReference>
<keyword evidence="1" id="KW-0677">Repeat</keyword>
<feature type="signal peptide" evidence="4">
    <location>
        <begin position="1"/>
        <end position="23"/>
    </location>
</feature>
<proteinExistence type="predicted"/>
<dbReference type="AlphaFoldDB" id="A0A1M6BF97"/>
<evidence type="ECO:0000256" key="4">
    <source>
        <dbReference type="SAM" id="SignalP"/>
    </source>
</evidence>
<dbReference type="RefSeq" id="WP_080325374.1">
    <property type="nucleotide sequence ID" value="NZ_FQYW01000006.1"/>
</dbReference>
<evidence type="ECO:0000313" key="6">
    <source>
        <dbReference type="Proteomes" id="UP000191240"/>
    </source>
</evidence>
<dbReference type="OrthoDB" id="1671398at2"/>
<keyword evidence="2 3" id="KW-0802">TPR repeat</keyword>
<organism evidence="5 6">
    <name type="scientific">Anaerovibrio lipolyticus DSM 3074</name>
    <dbReference type="NCBI Taxonomy" id="1120997"/>
    <lineage>
        <taxon>Bacteria</taxon>
        <taxon>Bacillati</taxon>
        <taxon>Bacillota</taxon>
        <taxon>Negativicutes</taxon>
        <taxon>Selenomonadales</taxon>
        <taxon>Selenomonadaceae</taxon>
        <taxon>Anaerovibrio</taxon>
    </lineage>
</organism>
<dbReference type="InterPro" id="IPR050498">
    <property type="entry name" value="Ycf3"/>
</dbReference>
<evidence type="ECO:0000313" key="5">
    <source>
        <dbReference type="EMBL" id="SHI47434.1"/>
    </source>
</evidence>
<name>A0A1M6BF97_9FIRM</name>
<feature type="repeat" description="TPR" evidence="3">
    <location>
        <begin position="283"/>
        <end position="316"/>
    </location>
</feature>
<feature type="repeat" description="TPR" evidence="3">
    <location>
        <begin position="249"/>
        <end position="282"/>
    </location>
</feature>
<evidence type="ECO:0000256" key="1">
    <source>
        <dbReference type="ARBA" id="ARBA00022737"/>
    </source>
</evidence>
<dbReference type="EMBL" id="FQYW01000006">
    <property type="protein sequence ID" value="SHI47434.1"/>
    <property type="molecule type" value="Genomic_DNA"/>
</dbReference>
<sequence length="706" mass="81548">MKLRRILAGLWIVLLLLAGTCYAENTENPIIAQTEYGYIRMKVPYVQKVTYYGRSYVKCAYSTHLQQYLPYGIPIVSDNGTNYVLFDTADDMVTYYSVPIDIDNWTMYKFKFVNISGDALTVYDAVKSMFPALCNEVAADNRAFDAAHKNDFNQAEKAVSEKDWETAYKHLKNIYDGGCHDQAIARDLGKACWELGNYDEALEWENRRIEAAPIASAYNQRAWHNYLLGNYEQALDDAKWAVMKDKEDANILDTRGSIYYALGQYDKAMVDFNKSLELDDTSAHTYYYRGKCYEAVGKNNDAQSDYKKADKYRPGIIDDKADFAKKRSQALARKQQAQYQRREKYKEDLKKLNDAIYVTNNASNFSKLDICEQNRVIINVADAIKNNEPEEFYEEVIPQAVRINYENGTYQQQYEQLKAEVEAEQAATIGGEASPQSFPVTLANEDIHEKYKSDLNEEYSISYEPSQKTSSVHGKYILFKCQDLQDGSFVHGYDTWLQGNDLSFVETNHPELFYGGGFGVEESFDYDSTANGTFTFYLNHTKFRIGYYDVKMDEIRTRLAFGDDSRYSGMRSCWDAVGRMRYSLDENLGKIIYVDNSYKYPFKYSVRLYPKGINAKLPTMWYKLTKTEWPTEWTAFTYDKENGLFTIYDSTAVDNVFINARMSVKFLDAERMELRRNGEVEITYGDGIAPYVVDGMRLFLKRISNK</sequence>
<evidence type="ECO:0000256" key="2">
    <source>
        <dbReference type="ARBA" id="ARBA00022803"/>
    </source>
</evidence>
<dbReference type="PANTHER" id="PTHR44858:SF1">
    <property type="entry name" value="UDP-N-ACETYLGLUCOSAMINE--PEPTIDE N-ACETYLGLUCOSAMINYLTRANSFERASE SPINDLY-RELATED"/>
    <property type="match status" value="1"/>
</dbReference>
<protein>
    <submittedName>
        <fullName evidence="5">TPR repeat-containing protein</fullName>
    </submittedName>
</protein>
<dbReference type="PANTHER" id="PTHR44858">
    <property type="entry name" value="TETRATRICOPEPTIDE REPEAT PROTEIN 6"/>
    <property type="match status" value="1"/>
</dbReference>
<dbReference type="InterPro" id="IPR019734">
    <property type="entry name" value="TPR_rpt"/>
</dbReference>
<dbReference type="Pfam" id="PF13414">
    <property type="entry name" value="TPR_11"/>
    <property type="match status" value="1"/>
</dbReference>
<feature type="chain" id="PRO_5011979834" evidence="4">
    <location>
        <begin position="24"/>
        <end position="706"/>
    </location>
</feature>
<keyword evidence="4" id="KW-0732">Signal</keyword>
<reference evidence="5 6" key="1">
    <citation type="submission" date="2016-11" db="EMBL/GenBank/DDBJ databases">
        <authorList>
            <person name="Jaros S."/>
            <person name="Januszkiewicz K."/>
            <person name="Wedrychowicz H."/>
        </authorList>
    </citation>
    <scope>NUCLEOTIDE SEQUENCE [LARGE SCALE GENOMIC DNA]</scope>
    <source>
        <strain evidence="5 6">DSM 3074</strain>
    </source>
</reference>
<dbReference type="Proteomes" id="UP000191240">
    <property type="component" value="Unassembled WGS sequence"/>
</dbReference>
<accession>A0A1M6BF97</accession>
<evidence type="ECO:0000256" key="3">
    <source>
        <dbReference type="PROSITE-ProRule" id="PRU00339"/>
    </source>
</evidence>
<dbReference type="Gene3D" id="1.25.40.10">
    <property type="entry name" value="Tetratricopeptide repeat domain"/>
    <property type="match status" value="2"/>
</dbReference>
<dbReference type="SUPFAM" id="SSF48452">
    <property type="entry name" value="TPR-like"/>
    <property type="match status" value="1"/>
</dbReference>